<organism evidence="3 4">
    <name type="scientific">Tilletiopsis washingtonensis</name>
    <dbReference type="NCBI Taxonomy" id="58919"/>
    <lineage>
        <taxon>Eukaryota</taxon>
        <taxon>Fungi</taxon>
        <taxon>Dikarya</taxon>
        <taxon>Basidiomycota</taxon>
        <taxon>Ustilaginomycotina</taxon>
        <taxon>Exobasidiomycetes</taxon>
        <taxon>Entylomatales</taxon>
        <taxon>Entylomatales incertae sedis</taxon>
        <taxon>Tilletiopsis</taxon>
    </lineage>
</organism>
<dbReference type="GeneID" id="37272211"/>
<dbReference type="AlphaFoldDB" id="A0A316ZIU7"/>
<dbReference type="RefSeq" id="XP_025601233.1">
    <property type="nucleotide sequence ID" value="XM_025744667.1"/>
</dbReference>
<evidence type="ECO:0000313" key="4">
    <source>
        <dbReference type="Proteomes" id="UP000245946"/>
    </source>
</evidence>
<feature type="compositionally biased region" description="Polar residues" evidence="1">
    <location>
        <begin position="1"/>
        <end position="11"/>
    </location>
</feature>
<accession>A0A316ZIU7</accession>
<feature type="compositionally biased region" description="Low complexity" evidence="1">
    <location>
        <begin position="80"/>
        <end position="92"/>
    </location>
</feature>
<dbReference type="Proteomes" id="UP000245946">
    <property type="component" value="Unassembled WGS sequence"/>
</dbReference>
<feature type="region of interest" description="Disordered" evidence="1">
    <location>
        <begin position="1"/>
        <end position="34"/>
    </location>
</feature>
<evidence type="ECO:0000256" key="1">
    <source>
        <dbReference type="SAM" id="MobiDB-lite"/>
    </source>
</evidence>
<feature type="compositionally biased region" description="Low complexity" evidence="1">
    <location>
        <begin position="12"/>
        <end position="34"/>
    </location>
</feature>
<sequence length="283" mass="29745">MATCTATSTAPAMSLPRSSSNASMASTSSSSSSSTAPRSLLSHAAFSLNALSFFLAFLIVDCMTFPAAGPSAAPPPPAATAPATPRRFGLFGPRRRRTPSEEGRFLAVPAKSSSGLLRPVSPPASPRFTAAAAAAQPRTPAKGVFGFGRARAGSDIEVRELSRIRSEEELKERRGSGGKAALGHYQKKIFEKQVVRALSLQPLVRLVLLVLFLSLALTALLFLFASPPTRSLVLGAALGPLSKGAAQAQLGWRRVRRAVDPNGRIASSITSVLSAVRVDNQRR</sequence>
<gene>
    <name evidence="3" type="ORF">FA09DRAFT_344974</name>
</gene>
<feature type="transmembrane region" description="Helical" evidence="2">
    <location>
        <begin position="206"/>
        <end position="225"/>
    </location>
</feature>
<keyword evidence="4" id="KW-1185">Reference proteome</keyword>
<name>A0A316ZIU7_9BASI</name>
<keyword evidence="2" id="KW-1133">Transmembrane helix</keyword>
<feature type="region of interest" description="Disordered" evidence="1">
    <location>
        <begin position="70"/>
        <end position="101"/>
    </location>
</feature>
<reference evidence="3 4" key="1">
    <citation type="journal article" date="2018" name="Mol. Biol. Evol.">
        <title>Broad Genomic Sampling Reveals a Smut Pathogenic Ancestry of the Fungal Clade Ustilaginomycotina.</title>
        <authorList>
            <person name="Kijpornyongpan T."/>
            <person name="Mondo S.J."/>
            <person name="Barry K."/>
            <person name="Sandor L."/>
            <person name="Lee J."/>
            <person name="Lipzen A."/>
            <person name="Pangilinan J."/>
            <person name="LaButti K."/>
            <person name="Hainaut M."/>
            <person name="Henrissat B."/>
            <person name="Grigoriev I.V."/>
            <person name="Spatafora J.W."/>
            <person name="Aime M.C."/>
        </authorList>
    </citation>
    <scope>NUCLEOTIDE SEQUENCE [LARGE SCALE GENOMIC DNA]</scope>
    <source>
        <strain evidence="3 4">MCA 4186</strain>
    </source>
</reference>
<proteinExistence type="predicted"/>
<dbReference type="EMBL" id="KZ819284">
    <property type="protein sequence ID" value="PWO00955.1"/>
    <property type="molecule type" value="Genomic_DNA"/>
</dbReference>
<evidence type="ECO:0000256" key="2">
    <source>
        <dbReference type="SAM" id="Phobius"/>
    </source>
</evidence>
<keyword evidence="2" id="KW-0812">Transmembrane</keyword>
<keyword evidence="2" id="KW-0472">Membrane</keyword>
<protein>
    <submittedName>
        <fullName evidence="3">Uncharacterized protein</fullName>
    </submittedName>
</protein>
<evidence type="ECO:0000313" key="3">
    <source>
        <dbReference type="EMBL" id="PWO00955.1"/>
    </source>
</evidence>